<proteinExistence type="predicted"/>
<accession>A0ABR2L2L9</accession>
<evidence type="ECO:0000313" key="1">
    <source>
        <dbReference type="EMBL" id="KAK8897291.1"/>
    </source>
</evidence>
<name>A0ABR2L2L9_9EUKA</name>
<reference evidence="1 2" key="1">
    <citation type="submission" date="2024-04" db="EMBL/GenBank/DDBJ databases">
        <title>Tritrichomonas musculus Genome.</title>
        <authorList>
            <person name="Alves-Ferreira E."/>
            <person name="Grigg M."/>
            <person name="Lorenzi H."/>
            <person name="Galac M."/>
        </authorList>
    </citation>
    <scope>NUCLEOTIDE SEQUENCE [LARGE SCALE GENOMIC DNA]</scope>
    <source>
        <strain evidence="1 2">EAF2021</strain>
    </source>
</reference>
<organism evidence="1 2">
    <name type="scientific">Tritrichomonas musculus</name>
    <dbReference type="NCBI Taxonomy" id="1915356"/>
    <lineage>
        <taxon>Eukaryota</taxon>
        <taxon>Metamonada</taxon>
        <taxon>Parabasalia</taxon>
        <taxon>Tritrichomonadida</taxon>
        <taxon>Tritrichomonadidae</taxon>
        <taxon>Tritrichomonas</taxon>
    </lineage>
</organism>
<comment type="caution">
    <text evidence="1">The sequence shown here is derived from an EMBL/GenBank/DDBJ whole genome shotgun (WGS) entry which is preliminary data.</text>
</comment>
<evidence type="ECO:0000313" key="2">
    <source>
        <dbReference type="Proteomes" id="UP001470230"/>
    </source>
</evidence>
<keyword evidence="2" id="KW-1185">Reference proteome</keyword>
<protein>
    <submittedName>
        <fullName evidence="1">Uncharacterized protein</fullName>
    </submittedName>
</protein>
<sequence>MSVKSIDVSGRKIDVFVDWSELTQDEIDRLLYDIHIRVFVNVSSDNDTIKIDTNVNIDVDDNYC</sequence>
<dbReference type="Proteomes" id="UP001470230">
    <property type="component" value="Unassembled WGS sequence"/>
</dbReference>
<dbReference type="EMBL" id="JAPFFF010000002">
    <property type="protein sequence ID" value="KAK8897291.1"/>
    <property type="molecule type" value="Genomic_DNA"/>
</dbReference>
<gene>
    <name evidence="1" type="ORF">M9Y10_015231</name>
</gene>